<sequence>MDRPRRLLLLTNSELGAANIFLAAIHELMQLDPQLEIHVVSFANIAKVYHSAVDYAAKAAPHARPPVFHQLEGRSLSQVLVARNPRFWDVMSNRLGGLNPFTIAATARATSGIFIPWDAADFVAIYRQLEAILKEVRPDFTVLDPCFAPGWTLCEREKLDYVLFMPNTVKELSVGSQPRGQALWKYPTMGTGFRFPVPWYQIPLNIYCGLAFFIALITDPRAARVAKEVQEELGFKITTMKEGGVLQVPQVPVILGCRQELDFPMAVVPDFLRPCGPIVRPGPAIGETDPVLEKWLARGRTVYINMGTLRRYAEDEAVEMAKALRMLLDRVTPSDGSPLQILWKLKKEGDYSAKEGSKLYSILQREVDEYRVRIADWLEAEPSAILESGHVVCSVNHGGASSWYEALCAGVPQVILPVWSDTYEAPRRAELLGVGCWGNPTSAPKCAAVEVGPALIDVVLGPKAAQMRARAREVAAICVRGGLGRTKAAKEILKFISAKTSSSNAVNLTMESVEKDALPATTETTKDHDLANSNLSDSRALETIRERYRSLPEEHEGMPIPPVTRYFLAIHGFEGTGAPNVIKCPCCGKEPRQRSLADPNPSRRNYFQFHWARCPRKRSSCSCEVCGIGTSSRVDWRLHHLRAHFPGFENEEGRGHARDKSPPIVQYNPCGAEEVVIAAVFDAEEEPGCMCVVETSNTIPRDDHDRLTANGVMNIIVNEIQQGAPEPVYVSIVACMEAHEYRTLLSFVEGI</sequence>
<dbReference type="EMBL" id="SKBQ01000076">
    <property type="protein sequence ID" value="TPX08624.1"/>
    <property type="molecule type" value="Genomic_DNA"/>
</dbReference>
<gene>
    <name evidence="2" type="ORF">E0L32_009963</name>
</gene>
<dbReference type="RefSeq" id="XP_030990335.1">
    <property type="nucleotide sequence ID" value="XM_031144982.1"/>
</dbReference>
<proteinExistence type="predicted"/>
<dbReference type="SUPFAM" id="SSF53756">
    <property type="entry name" value="UDP-Glycosyltransferase/glycogen phosphorylase"/>
    <property type="match status" value="1"/>
</dbReference>
<organism evidence="2 3">
    <name type="scientific">Thyridium curvatum</name>
    <dbReference type="NCBI Taxonomy" id="1093900"/>
    <lineage>
        <taxon>Eukaryota</taxon>
        <taxon>Fungi</taxon>
        <taxon>Dikarya</taxon>
        <taxon>Ascomycota</taxon>
        <taxon>Pezizomycotina</taxon>
        <taxon>Sordariomycetes</taxon>
        <taxon>Sordariomycetidae</taxon>
        <taxon>Thyridiales</taxon>
        <taxon>Thyridiaceae</taxon>
        <taxon>Thyridium</taxon>
    </lineage>
</organism>
<dbReference type="AlphaFoldDB" id="A0A507AQ55"/>
<evidence type="ECO:0008006" key="4">
    <source>
        <dbReference type="Google" id="ProtNLM"/>
    </source>
</evidence>
<dbReference type="Proteomes" id="UP000319257">
    <property type="component" value="Unassembled WGS sequence"/>
</dbReference>
<keyword evidence="1" id="KW-0808">Transferase</keyword>
<protein>
    <recommendedName>
        <fullName evidence="4">UDP-glycosyltransferase</fullName>
    </recommendedName>
</protein>
<comment type="caution">
    <text evidence="2">The sequence shown here is derived from an EMBL/GenBank/DDBJ whole genome shotgun (WGS) entry which is preliminary data.</text>
</comment>
<dbReference type="GO" id="GO:0008194">
    <property type="term" value="F:UDP-glycosyltransferase activity"/>
    <property type="evidence" value="ECO:0007669"/>
    <property type="project" value="InterPro"/>
</dbReference>
<dbReference type="InParanoid" id="A0A507AQ55"/>
<dbReference type="InterPro" id="IPR002213">
    <property type="entry name" value="UDP_glucos_trans"/>
</dbReference>
<evidence type="ECO:0000313" key="2">
    <source>
        <dbReference type="EMBL" id="TPX08624.1"/>
    </source>
</evidence>
<dbReference type="OrthoDB" id="5835829at2759"/>
<dbReference type="GeneID" id="41977410"/>
<reference evidence="2 3" key="1">
    <citation type="submission" date="2019-06" db="EMBL/GenBank/DDBJ databases">
        <title>Draft genome sequence of the filamentous fungus Phialemoniopsis curvata isolated from diesel fuel.</title>
        <authorList>
            <person name="Varaljay V.A."/>
            <person name="Lyon W.J."/>
            <person name="Crouch A.L."/>
            <person name="Drake C.E."/>
            <person name="Hollomon J.M."/>
            <person name="Nadeau L.J."/>
            <person name="Nunn H.S."/>
            <person name="Stevenson B.S."/>
            <person name="Bojanowski C.L."/>
            <person name="Crookes-Goodson W.J."/>
        </authorList>
    </citation>
    <scope>NUCLEOTIDE SEQUENCE [LARGE SCALE GENOMIC DNA]</scope>
    <source>
        <strain evidence="2 3">D216</strain>
    </source>
</reference>
<evidence type="ECO:0000313" key="3">
    <source>
        <dbReference type="Proteomes" id="UP000319257"/>
    </source>
</evidence>
<evidence type="ECO:0000256" key="1">
    <source>
        <dbReference type="ARBA" id="ARBA00022679"/>
    </source>
</evidence>
<name>A0A507AQ55_9PEZI</name>
<keyword evidence="3" id="KW-1185">Reference proteome</keyword>
<accession>A0A507AQ55</accession>
<dbReference type="Gene3D" id="3.40.50.2000">
    <property type="entry name" value="Glycogen Phosphorylase B"/>
    <property type="match status" value="1"/>
</dbReference>
<dbReference type="Pfam" id="PF00201">
    <property type="entry name" value="UDPGT"/>
    <property type="match status" value="1"/>
</dbReference>
<dbReference type="STRING" id="1093900.A0A507AQ55"/>